<evidence type="ECO:0000259" key="7">
    <source>
        <dbReference type="Pfam" id="PF00892"/>
    </source>
</evidence>
<dbReference type="Pfam" id="PF00892">
    <property type="entry name" value="EamA"/>
    <property type="match status" value="2"/>
</dbReference>
<evidence type="ECO:0000256" key="2">
    <source>
        <dbReference type="ARBA" id="ARBA00022475"/>
    </source>
</evidence>
<dbReference type="PANTHER" id="PTHR32322:SF18">
    <property type="entry name" value="S-ADENOSYLMETHIONINE_S-ADENOSYLHOMOCYSTEINE TRANSPORTER"/>
    <property type="match status" value="1"/>
</dbReference>
<evidence type="ECO:0000256" key="3">
    <source>
        <dbReference type="ARBA" id="ARBA00022692"/>
    </source>
</evidence>
<dbReference type="PATRIC" id="fig|742817.3.peg.2474"/>
<sequence length="360" mass="39544">MLKRLRRCNVTIVFLFLQGKCPNVESLNILEEVEKGIFFSGQLVVLLQKTGIRSKCDFMTKEKWEGHIAILFTNLIFGLNTPIAKTVVPVWISPTALTALRMSFATLIFWIIASFFPKEKVSRKDLVILLFGALFGLVGAQLSFATALKYTSPVNISLIAAMTPVVVMLMAAIWLKEPITFKKAAGVAAGVAGALLLIFHSSGAAKGPNEMLGNLLSVINIITYGIYLIITRSVSLRYSPITLMKWMFLFSALFSLPLGWQDLGTAKAFSEMVPLSVLGRISYIVFIATGLAYFLVPMALKRIRPTTVSMYNNAQPLIASTIAITIGQDIFSWDKPLAAVLVFSGVYLVTQSKSKEELKG</sequence>
<dbReference type="InterPro" id="IPR000620">
    <property type="entry name" value="EamA_dom"/>
</dbReference>
<dbReference type="STRING" id="742817.HMPREF9449_02310"/>
<keyword evidence="3 6" id="KW-0812">Transmembrane</keyword>
<keyword evidence="9" id="KW-1185">Reference proteome</keyword>
<dbReference type="PANTHER" id="PTHR32322">
    <property type="entry name" value="INNER MEMBRANE TRANSPORTER"/>
    <property type="match status" value="1"/>
</dbReference>
<feature type="domain" description="EamA" evidence="7">
    <location>
        <begin position="212"/>
        <end position="350"/>
    </location>
</feature>
<feature type="transmembrane region" description="Helical" evidence="6">
    <location>
        <begin position="211"/>
        <end position="230"/>
    </location>
</feature>
<keyword evidence="4 6" id="KW-1133">Transmembrane helix</keyword>
<proteinExistence type="predicted"/>
<dbReference type="InterPro" id="IPR037185">
    <property type="entry name" value="EmrE-like"/>
</dbReference>
<comment type="subcellular location">
    <subcellularLocation>
        <location evidence="1">Cell membrane</location>
        <topology evidence="1">Multi-pass membrane protein</topology>
    </subcellularLocation>
</comment>
<feature type="transmembrane region" description="Helical" evidence="6">
    <location>
        <begin position="68"/>
        <end position="92"/>
    </location>
</feature>
<comment type="caution">
    <text evidence="8">The sequence shown here is derived from an EMBL/GenBank/DDBJ whole genome shotgun (WGS) entry which is preliminary data.</text>
</comment>
<dbReference type="InterPro" id="IPR050638">
    <property type="entry name" value="AA-Vitamin_Transporters"/>
</dbReference>
<dbReference type="GO" id="GO:0005886">
    <property type="term" value="C:plasma membrane"/>
    <property type="evidence" value="ECO:0007669"/>
    <property type="project" value="UniProtKB-SubCell"/>
</dbReference>
<dbReference type="HOGENOM" id="CLU_033863_4_5_10"/>
<evidence type="ECO:0000256" key="4">
    <source>
        <dbReference type="ARBA" id="ARBA00022989"/>
    </source>
</evidence>
<feature type="transmembrane region" description="Helical" evidence="6">
    <location>
        <begin position="154"/>
        <end position="175"/>
    </location>
</feature>
<evidence type="ECO:0000256" key="5">
    <source>
        <dbReference type="ARBA" id="ARBA00023136"/>
    </source>
</evidence>
<protein>
    <recommendedName>
        <fullName evidence="7">EamA domain-containing protein</fullName>
    </recommendedName>
</protein>
<dbReference type="AlphaFoldDB" id="H1DIT1"/>
<dbReference type="Gene3D" id="1.10.3730.20">
    <property type="match status" value="1"/>
</dbReference>
<feature type="transmembrane region" description="Helical" evidence="6">
    <location>
        <begin position="187"/>
        <end position="205"/>
    </location>
</feature>
<keyword evidence="5 6" id="KW-0472">Membrane</keyword>
<evidence type="ECO:0000256" key="1">
    <source>
        <dbReference type="ARBA" id="ARBA00004651"/>
    </source>
</evidence>
<reference evidence="8 9" key="1">
    <citation type="submission" date="2012-01" db="EMBL/GenBank/DDBJ databases">
        <title>The Genome Sequence of Odoribacter laneus YIT 12061.</title>
        <authorList>
            <consortium name="The Broad Institute Genome Sequencing Platform"/>
            <person name="Earl A."/>
            <person name="Ward D."/>
            <person name="Feldgarden M."/>
            <person name="Gevers D."/>
            <person name="Morotomi M."/>
            <person name="Young S.K."/>
            <person name="Zeng Q."/>
            <person name="Gargeya S."/>
            <person name="Fitzgerald M."/>
            <person name="Haas B."/>
            <person name="Abouelleil A."/>
            <person name="Alvarado L."/>
            <person name="Arachchi H.M."/>
            <person name="Berlin A."/>
            <person name="Chapman S.B."/>
            <person name="Gearin G."/>
            <person name="Goldberg J."/>
            <person name="Griggs A."/>
            <person name="Gujja S."/>
            <person name="Hansen M."/>
            <person name="Heiman D."/>
            <person name="Howarth C."/>
            <person name="Larimer J."/>
            <person name="Lui A."/>
            <person name="MacDonald P.J.P."/>
            <person name="McCowen C."/>
            <person name="Montmayeur A."/>
            <person name="Murphy C."/>
            <person name="Neiman D."/>
            <person name="Pearson M."/>
            <person name="Priest M."/>
            <person name="Roberts A."/>
            <person name="Saif S."/>
            <person name="Shea T."/>
            <person name="Sisk P."/>
            <person name="Stolte C."/>
            <person name="Sykes S."/>
            <person name="Wortman J."/>
            <person name="Nusbaum C."/>
            <person name="Birren B."/>
        </authorList>
    </citation>
    <scope>NUCLEOTIDE SEQUENCE [LARGE SCALE GENOMIC DNA]</scope>
    <source>
        <strain evidence="8 9">YIT 12061</strain>
    </source>
</reference>
<dbReference type="Proteomes" id="UP000004892">
    <property type="component" value="Unassembled WGS sequence"/>
</dbReference>
<evidence type="ECO:0000313" key="9">
    <source>
        <dbReference type="Proteomes" id="UP000004892"/>
    </source>
</evidence>
<feature type="transmembrane region" description="Helical" evidence="6">
    <location>
        <begin position="242"/>
        <end position="260"/>
    </location>
</feature>
<evidence type="ECO:0000313" key="8">
    <source>
        <dbReference type="EMBL" id="EHP46693.1"/>
    </source>
</evidence>
<keyword evidence="2" id="KW-1003">Cell membrane</keyword>
<dbReference type="eggNOG" id="COG0697">
    <property type="taxonomic scope" value="Bacteria"/>
</dbReference>
<organism evidence="8 9">
    <name type="scientific">Odoribacter laneus YIT 12061</name>
    <dbReference type="NCBI Taxonomy" id="742817"/>
    <lineage>
        <taxon>Bacteria</taxon>
        <taxon>Pseudomonadati</taxon>
        <taxon>Bacteroidota</taxon>
        <taxon>Bacteroidia</taxon>
        <taxon>Bacteroidales</taxon>
        <taxon>Odoribacteraceae</taxon>
        <taxon>Odoribacter</taxon>
    </lineage>
</organism>
<evidence type="ECO:0000256" key="6">
    <source>
        <dbReference type="SAM" id="Phobius"/>
    </source>
</evidence>
<dbReference type="EMBL" id="ADMC01000025">
    <property type="protein sequence ID" value="EHP46693.1"/>
    <property type="molecule type" value="Genomic_DNA"/>
</dbReference>
<feature type="transmembrane region" description="Helical" evidence="6">
    <location>
        <begin position="280"/>
        <end position="300"/>
    </location>
</feature>
<feature type="transmembrane region" description="Helical" evidence="6">
    <location>
        <begin position="128"/>
        <end position="148"/>
    </location>
</feature>
<feature type="domain" description="EamA" evidence="7">
    <location>
        <begin position="66"/>
        <end position="198"/>
    </location>
</feature>
<name>H1DIT1_9BACT</name>
<gene>
    <name evidence="8" type="ORF">HMPREF9449_02310</name>
</gene>
<accession>H1DIT1</accession>
<dbReference type="SUPFAM" id="SSF103481">
    <property type="entry name" value="Multidrug resistance efflux transporter EmrE"/>
    <property type="match status" value="2"/>
</dbReference>
<feature type="transmembrane region" description="Helical" evidence="6">
    <location>
        <begin position="98"/>
        <end position="116"/>
    </location>
</feature>